<comment type="caution">
    <text evidence="4">The sequence shown here is derived from an EMBL/GenBank/DDBJ whole genome shotgun (WGS) entry which is preliminary data.</text>
</comment>
<dbReference type="PROSITE" id="PS50977">
    <property type="entry name" value="HTH_TETR_2"/>
    <property type="match status" value="1"/>
</dbReference>
<evidence type="ECO:0000313" key="5">
    <source>
        <dbReference type="Proteomes" id="UP001139559"/>
    </source>
</evidence>
<dbReference type="AlphaFoldDB" id="A0A9X2BID7"/>
<proteinExistence type="predicted"/>
<gene>
    <name evidence="4" type="ORF">KP803_03285</name>
</gene>
<keyword evidence="5" id="KW-1185">Reference proteome</keyword>
<dbReference type="Proteomes" id="UP001139559">
    <property type="component" value="Unassembled WGS sequence"/>
</dbReference>
<dbReference type="Pfam" id="PF18285">
    <property type="entry name" value="LuxT_C"/>
    <property type="match status" value="1"/>
</dbReference>
<dbReference type="RefSeq" id="WP_248007419.1">
    <property type="nucleotide sequence ID" value="NZ_JAJHVV010000002.1"/>
</dbReference>
<sequence>MARITVAEREKKKQMMDDLIFRLFMTEGWEVVTYDRLAKELGMGKSSIQRYYESKNMFMTALQGKVFPLAIQKLDFSTSEAFINSWVKAYHDEDSHVFREVVRMLMDNIMSSGTAPQAKAAIYRMIQQLENIMPHQEAEDTMKMVLGCTVYAFLED</sequence>
<accession>A0A9X2BID7</accession>
<dbReference type="GO" id="GO:0003677">
    <property type="term" value="F:DNA binding"/>
    <property type="evidence" value="ECO:0007669"/>
    <property type="project" value="UniProtKB-UniRule"/>
</dbReference>
<dbReference type="EMBL" id="JAJHVV010000002">
    <property type="protein sequence ID" value="MCK6262297.1"/>
    <property type="molecule type" value="Genomic_DNA"/>
</dbReference>
<evidence type="ECO:0000256" key="1">
    <source>
        <dbReference type="ARBA" id="ARBA00023125"/>
    </source>
</evidence>
<feature type="domain" description="HTH tetR-type" evidence="3">
    <location>
        <begin position="10"/>
        <end position="70"/>
    </location>
</feature>
<dbReference type="InterPro" id="IPR009057">
    <property type="entry name" value="Homeodomain-like_sf"/>
</dbReference>
<name>A0A9X2BID7_9VIBR</name>
<dbReference type="Pfam" id="PF00440">
    <property type="entry name" value="TetR_N"/>
    <property type="match status" value="1"/>
</dbReference>
<evidence type="ECO:0000259" key="3">
    <source>
        <dbReference type="PROSITE" id="PS50977"/>
    </source>
</evidence>
<organism evidence="4 5">
    <name type="scientific">Vibrio amylolyticus</name>
    <dbReference type="NCBI Taxonomy" id="2847292"/>
    <lineage>
        <taxon>Bacteria</taxon>
        <taxon>Pseudomonadati</taxon>
        <taxon>Pseudomonadota</taxon>
        <taxon>Gammaproteobacteria</taxon>
        <taxon>Vibrionales</taxon>
        <taxon>Vibrionaceae</taxon>
        <taxon>Vibrio</taxon>
    </lineage>
</organism>
<dbReference type="InterPro" id="IPR001647">
    <property type="entry name" value="HTH_TetR"/>
</dbReference>
<dbReference type="SUPFAM" id="SSF46689">
    <property type="entry name" value="Homeodomain-like"/>
    <property type="match status" value="1"/>
</dbReference>
<keyword evidence="1 2" id="KW-0238">DNA-binding</keyword>
<feature type="DNA-binding region" description="H-T-H motif" evidence="2">
    <location>
        <begin position="33"/>
        <end position="52"/>
    </location>
</feature>
<reference evidence="4" key="1">
    <citation type="submission" date="2021-11" db="EMBL/GenBank/DDBJ databases">
        <title>Vibrio ZSDE26 sp. nov. and Vibrio ZSDZ34 sp. nov., isolated from coastal seawater in Qingdao.</title>
        <authorList>
            <person name="Zhang P."/>
        </authorList>
    </citation>
    <scope>NUCLEOTIDE SEQUENCE</scope>
    <source>
        <strain evidence="4">ZSDE26</strain>
    </source>
</reference>
<evidence type="ECO:0000256" key="2">
    <source>
        <dbReference type="PROSITE-ProRule" id="PRU00335"/>
    </source>
</evidence>
<evidence type="ECO:0000313" key="4">
    <source>
        <dbReference type="EMBL" id="MCK6262297.1"/>
    </source>
</evidence>
<protein>
    <submittedName>
        <fullName evidence="4">TetR family transcriptional regulator</fullName>
    </submittedName>
</protein>
<dbReference type="Gene3D" id="1.10.357.10">
    <property type="entry name" value="Tetracycline Repressor, domain 2"/>
    <property type="match status" value="1"/>
</dbReference>